<dbReference type="STRING" id="300112.A0A4S2KRV8"/>
<protein>
    <submittedName>
        <fullName evidence="1">Uncharacterized protein</fullName>
    </submittedName>
</protein>
<dbReference type="Proteomes" id="UP000310200">
    <property type="component" value="Unassembled WGS sequence"/>
</dbReference>
<accession>A0A4S2KRV8</accession>
<name>A0A4S2KRV8_9HYME</name>
<organism evidence="1 2">
    <name type="scientific">Temnothorax longispinosus</name>
    <dbReference type="NCBI Taxonomy" id="300112"/>
    <lineage>
        <taxon>Eukaryota</taxon>
        <taxon>Metazoa</taxon>
        <taxon>Ecdysozoa</taxon>
        <taxon>Arthropoda</taxon>
        <taxon>Hexapoda</taxon>
        <taxon>Insecta</taxon>
        <taxon>Pterygota</taxon>
        <taxon>Neoptera</taxon>
        <taxon>Endopterygota</taxon>
        <taxon>Hymenoptera</taxon>
        <taxon>Apocrita</taxon>
        <taxon>Aculeata</taxon>
        <taxon>Formicoidea</taxon>
        <taxon>Formicidae</taxon>
        <taxon>Myrmicinae</taxon>
        <taxon>Temnothorax</taxon>
    </lineage>
</organism>
<proteinExistence type="predicted"/>
<gene>
    <name evidence="1" type="ORF">DBV15_06925</name>
</gene>
<reference evidence="1 2" key="1">
    <citation type="journal article" date="2019" name="Philos. Trans. R. Soc. Lond., B, Biol. Sci.">
        <title>Ant behaviour and brain gene expression of defending hosts depend on the ecological success of the intruding social parasite.</title>
        <authorList>
            <person name="Kaur R."/>
            <person name="Stoldt M."/>
            <person name="Jongepier E."/>
            <person name="Feldmeyer B."/>
            <person name="Menzel F."/>
            <person name="Bornberg-Bauer E."/>
            <person name="Foitzik S."/>
        </authorList>
    </citation>
    <scope>NUCLEOTIDE SEQUENCE [LARGE SCALE GENOMIC DNA]</scope>
    <source>
        <tissue evidence="1">Whole body</tissue>
    </source>
</reference>
<dbReference type="AlphaFoldDB" id="A0A4S2KRV8"/>
<dbReference type="EMBL" id="QBLH01001897">
    <property type="protein sequence ID" value="TGZ50717.1"/>
    <property type="molecule type" value="Genomic_DNA"/>
</dbReference>
<sequence length="116" mass="13388">MGEVVRQAKSEYLPSGRSTLFGLGGCAWAIRLERLMVLRENECMVGTLTLAANDDDLRSWSKVDLRLRRFRRRYLRKERSFECGTRALLTNDSYRICVGGIVGLFSWKRGKRDNDP</sequence>
<evidence type="ECO:0000313" key="2">
    <source>
        <dbReference type="Proteomes" id="UP000310200"/>
    </source>
</evidence>
<evidence type="ECO:0000313" key="1">
    <source>
        <dbReference type="EMBL" id="TGZ50717.1"/>
    </source>
</evidence>
<keyword evidence="2" id="KW-1185">Reference proteome</keyword>
<comment type="caution">
    <text evidence="1">The sequence shown here is derived from an EMBL/GenBank/DDBJ whole genome shotgun (WGS) entry which is preliminary data.</text>
</comment>